<evidence type="ECO:0000256" key="7">
    <source>
        <dbReference type="ARBA" id="ARBA00023239"/>
    </source>
</evidence>
<organism evidence="9 10">
    <name type="scientific">Paenibacillus solani</name>
    <dbReference type="NCBI Taxonomy" id="1705565"/>
    <lineage>
        <taxon>Bacteria</taxon>
        <taxon>Bacillati</taxon>
        <taxon>Bacillota</taxon>
        <taxon>Bacilli</taxon>
        <taxon>Bacillales</taxon>
        <taxon>Paenibacillaceae</taxon>
        <taxon>Paenibacillus</taxon>
    </lineage>
</organism>
<evidence type="ECO:0000256" key="3">
    <source>
        <dbReference type="ARBA" id="ARBA00022763"/>
    </source>
</evidence>
<keyword evidence="7" id="KW-0456">Lyase</keyword>
<evidence type="ECO:0000256" key="2">
    <source>
        <dbReference type="ARBA" id="ARBA00022670"/>
    </source>
</evidence>
<evidence type="ECO:0000256" key="4">
    <source>
        <dbReference type="ARBA" id="ARBA00022801"/>
    </source>
</evidence>
<dbReference type="Gene3D" id="3.90.1680.10">
    <property type="entry name" value="SOS response associated peptidase-like"/>
    <property type="match status" value="1"/>
</dbReference>
<accession>A0A0M1P227</accession>
<dbReference type="PANTHER" id="PTHR13604:SF0">
    <property type="entry name" value="ABASIC SITE PROCESSING PROTEIN HMCES"/>
    <property type="match status" value="1"/>
</dbReference>
<keyword evidence="2 8" id="KW-0645">Protease</keyword>
<protein>
    <recommendedName>
        <fullName evidence="8">Abasic site processing protein</fullName>
        <ecNumber evidence="8">3.4.-.-</ecNumber>
    </recommendedName>
</protein>
<dbReference type="GO" id="GO:0106300">
    <property type="term" value="P:protein-DNA covalent cross-linking repair"/>
    <property type="evidence" value="ECO:0007669"/>
    <property type="project" value="InterPro"/>
</dbReference>
<dbReference type="PATRIC" id="fig|1705565.3.peg.2866"/>
<dbReference type="GO" id="GO:0003697">
    <property type="term" value="F:single-stranded DNA binding"/>
    <property type="evidence" value="ECO:0007669"/>
    <property type="project" value="InterPro"/>
</dbReference>
<dbReference type="Proteomes" id="UP000036932">
    <property type="component" value="Unassembled WGS sequence"/>
</dbReference>
<dbReference type="InterPro" id="IPR036590">
    <property type="entry name" value="SRAP-like"/>
</dbReference>
<evidence type="ECO:0000256" key="1">
    <source>
        <dbReference type="ARBA" id="ARBA00008136"/>
    </source>
</evidence>
<dbReference type="EC" id="3.4.-.-" evidence="8"/>
<evidence type="ECO:0000313" key="10">
    <source>
        <dbReference type="Proteomes" id="UP000036932"/>
    </source>
</evidence>
<evidence type="ECO:0000256" key="5">
    <source>
        <dbReference type="ARBA" id="ARBA00023124"/>
    </source>
</evidence>
<dbReference type="RefSeq" id="WP_054401537.1">
    <property type="nucleotide sequence ID" value="NZ_LIUT01000001.1"/>
</dbReference>
<dbReference type="PANTHER" id="PTHR13604">
    <property type="entry name" value="DC12-RELATED"/>
    <property type="match status" value="1"/>
</dbReference>
<dbReference type="InterPro" id="IPR003738">
    <property type="entry name" value="SRAP"/>
</dbReference>
<dbReference type="GO" id="GO:0016829">
    <property type="term" value="F:lyase activity"/>
    <property type="evidence" value="ECO:0007669"/>
    <property type="project" value="UniProtKB-KW"/>
</dbReference>
<dbReference type="SUPFAM" id="SSF143081">
    <property type="entry name" value="BB1717-like"/>
    <property type="match status" value="1"/>
</dbReference>
<keyword evidence="10" id="KW-1185">Reference proteome</keyword>
<gene>
    <name evidence="9" type="ORF">AM231_04895</name>
</gene>
<dbReference type="EMBL" id="LIUT01000001">
    <property type="protein sequence ID" value="KOR88553.1"/>
    <property type="molecule type" value="Genomic_DNA"/>
</dbReference>
<dbReference type="Pfam" id="PF02586">
    <property type="entry name" value="SRAP"/>
    <property type="match status" value="1"/>
</dbReference>
<reference evidence="10" key="1">
    <citation type="submission" date="2015-08" db="EMBL/GenBank/DDBJ databases">
        <title>Genome sequencing project for genomic taxonomy and phylogenomics of Bacillus-like bacteria.</title>
        <authorList>
            <person name="Liu B."/>
            <person name="Wang J."/>
            <person name="Zhu Y."/>
            <person name="Liu G."/>
            <person name="Chen Q."/>
            <person name="Chen Z."/>
            <person name="Lan J."/>
            <person name="Che J."/>
            <person name="Ge C."/>
            <person name="Shi H."/>
            <person name="Pan Z."/>
            <person name="Liu X."/>
        </authorList>
    </citation>
    <scope>NUCLEOTIDE SEQUENCE [LARGE SCALE GENOMIC DNA]</scope>
    <source>
        <strain evidence="10">FJAT-22460</strain>
    </source>
</reference>
<name>A0A0M1P227_9BACL</name>
<evidence type="ECO:0000313" key="9">
    <source>
        <dbReference type="EMBL" id="KOR88553.1"/>
    </source>
</evidence>
<dbReference type="GO" id="GO:0006508">
    <property type="term" value="P:proteolysis"/>
    <property type="evidence" value="ECO:0007669"/>
    <property type="project" value="UniProtKB-KW"/>
</dbReference>
<evidence type="ECO:0000256" key="8">
    <source>
        <dbReference type="RuleBase" id="RU364100"/>
    </source>
</evidence>
<dbReference type="AlphaFoldDB" id="A0A0M1P227"/>
<comment type="caution">
    <text evidence="9">The sequence shown here is derived from an EMBL/GenBank/DDBJ whole genome shotgun (WGS) entry which is preliminary data.</text>
</comment>
<dbReference type="OrthoDB" id="9782620at2"/>
<keyword evidence="3" id="KW-0227">DNA damage</keyword>
<sequence>MCGRFTLTVTWEELMTRYLIDPESVSPFHIPRYNIAPTQMVTAVIHDGSTNRIGQLQWGLVPSWAKDSSAGAKMINARSETLEDKPAFRIPFYRKRCLIPADGFYEWQKNGTSKQPFRIGLISGEIFSMAGLYDTWITPSGEKISTCTIITTEPNALMAPIHNRMPVILRPADEALWLERQTSSGSHQSSSSHLQSLKELLKPYPVEDMQAVPVSTIVNSVKHDTEDCIRSITSNN</sequence>
<keyword evidence="4 8" id="KW-0378">Hydrolase</keyword>
<comment type="similarity">
    <text evidence="1 8">Belongs to the SOS response-associated peptidase family.</text>
</comment>
<keyword evidence="6" id="KW-0238">DNA-binding</keyword>
<proteinExistence type="inferred from homology"/>
<evidence type="ECO:0000256" key="6">
    <source>
        <dbReference type="ARBA" id="ARBA00023125"/>
    </source>
</evidence>
<keyword evidence="5" id="KW-0190">Covalent protein-DNA linkage</keyword>
<dbReference type="GO" id="GO:0008233">
    <property type="term" value="F:peptidase activity"/>
    <property type="evidence" value="ECO:0007669"/>
    <property type="project" value="UniProtKB-KW"/>
</dbReference>